<reference evidence="1" key="1">
    <citation type="submission" date="2022-06" db="EMBL/GenBank/DDBJ databases">
        <title>Dynamics of rice microbiomes reveals core vertical transmitted seed endophytes.</title>
        <authorList>
            <person name="Liao K."/>
            <person name="Zhang X."/>
        </authorList>
    </citation>
    <scope>NUCLEOTIDE SEQUENCE</scope>
    <source>
        <strain evidence="1">JT1-17</strain>
    </source>
</reference>
<accession>A0AAJ1FSC5</accession>
<proteinExistence type="predicted"/>
<evidence type="ECO:0000313" key="2">
    <source>
        <dbReference type="Proteomes" id="UP001208888"/>
    </source>
</evidence>
<dbReference type="RefSeq" id="WP_028721989.1">
    <property type="nucleotide sequence ID" value="NZ_CP028033.1"/>
</dbReference>
<protein>
    <submittedName>
        <fullName evidence="1">Two-component-system connector protein YcgZ</fullName>
    </submittedName>
</protein>
<sequence>MRQNGLPPSGKTSSLAHYFSQIDHPHQLETLGRIAVEILRENKPVSRRIICLKLIGCLEKATCEEDALHYRELLAMLFSQ</sequence>
<comment type="caution">
    <text evidence="1">The sequence shown here is derived from an EMBL/GenBank/DDBJ whole genome shotgun (WGS) entry which is preliminary data.</text>
</comment>
<organism evidence="1 2">
    <name type="scientific">Pantoea ananas</name>
    <name type="common">Erwinia uredovora</name>
    <dbReference type="NCBI Taxonomy" id="553"/>
    <lineage>
        <taxon>Bacteria</taxon>
        <taxon>Pseudomonadati</taxon>
        <taxon>Pseudomonadota</taxon>
        <taxon>Gammaproteobacteria</taxon>
        <taxon>Enterobacterales</taxon>
        <taxon>Erwiniaceae</taxon>
        <taxon>Pantoea</taxon>
    </lineage>
</organism>
<gene>
    <name evidence="1" type="ORF">NB703_003134</name>
</gene>
<dbReference type="EMBL" id="JANFVX010000012">
    <property type="protein sequence ID" value="MCW0345041.1"/>
    <property type="molecule type" value="Genomic_DNA"/>
</dbReference>
<name>A0AAJ1FSC5_PANAN</name>
<dbReference type="Gene3D" id="1.20.5.5260">
    <property type="match status" value="1"/>
</dbReference>
<dbReference type="AlphaFoldDB" id="A0AAJ1FSC5"/>
<dbReference type="Proteomes" id="UP001208888">
    <property type="component" value="Unassembled WGS sequence"/>
</dbReference>
<evidence type="ECO:0000313" key="1">
    <source>
        <dbReference type="EMBL" id="MCW0345041.1"/>
    </source>
</evidence>